<evidence type="ECO:0000313" key="3">
    <source>
        <dbReference type="Proteomes" id="UP000749646"/>
    </source>
</evidence>
<dbReference type="OrthoDB" id="17255at2759"/>
<gene>
    <name evidence="2" type="ORF">BGZ65_006330</name>
</gene>
<dbReference type="Proteomes" id="UP000749646">
    <property type="component" value="Unassembled WGS sequence"/>
</dbReference>
<reference evidence="2" key="1">
    <citation type="journal article" date="2020" name="Fungal Divers.">
        <title>Resolving the Mortierellaceae phylogeny through synthesis of multi-gene phylogenetics and phylogenomics.</title>
        <authorList>
            <person name="Vandepol N."/>
            <person name="Liber J."/>
            <person name="Desiro A."/>
            <person name="Na H."/>
            <person name="Kennedy M."/>
            <person name="Barry K."/>
            <person name="Grigoriev I.V."/>
            <person name="Miller A.N."/>
            <person name="O'Donnell K."/>
            <person name="Stajich J.E."/>
            <person name="Bonito G."/>
        </authorList>
    </citation>
    <scope>NUCLEOTIDE SEQUENCE</scope>
    <source>
        <strain evidence="2">MES-2147</strain>
    </source>
</reference>
<proteinExistence type="predicted"/>
<dbReference type="InterPro" id="IPR005303">
    <property type="entry name" value="MOCOS_middle"/>
</dbReference>
<comment type="caution">
    <text evidence="2">The sequence shown here is derived from an EMBL/GenBank/DDBJ whole genome shotgun (WGS) entry which is preliminary data.</text>
</comment>
<accession>A0A9P6J8G9</accession>
<dbReference type="Pfam" id="PF03476">
    <property type="entry name" value="MOSC_N"/>
    <property type="match status" value="1"/>
</dbReference>
<dbReference type="GO" id="GO:0003824">
    <property type="term" value="F:catalytic activity"/>
    <property type="evidence" value="ECO:0007669"/>
    <property type="project" value="InterPro"/>
</dbReference>
<organism evidence="2 3">
    <name type="scientific">Modicella reniformis</name>
    <dbReference type="NCBI Taxonomy" id="1440133"/>
    <lineage>
        <taxon>Eukaryota</taxon>
        <taxon>Fungi</taxon>
        <taxon>Fungi incertae sedis</taxon>
        <taxon>Mucoromycota</taxon>
        <taxon>Mortierellomycotina</taxon>
        <taxon>Mortierellomycetes</taxon>
        <taxon>Mortierellales</taxon>
        <taxon>Mortierellaceae</taxon>
        <taxon>Modicella</taxon>
    </lineage>
</organism>
<evidence type="ECO:0000313" key="2">
    <source>
        <dbReference type="EMBL" id="KAF9963042.1"/>
    </source>
</evidence>
<sequence length="306" mass="34259">MAPVISKLYIYPIKSCKALEVTETQLSKCNTTSIYDRTFLVIDPDTNKQRTMRELPPMTLITPKIVGENLEITANGKVLVVPLNPDVTKYEKRTVDVWKELLESADLGDEAAQFFTEYLGVPSRLVYKSPNHVRPVIEHSPGVKEIGFQPETAFADNFPILALSEESINDVNTHLEKPVSPLNFRPNLVISGVSKPWEEDTWCLVDIRGITYYFVCRCTRCDMPNVDPESGVKDKLQPQKTLQSVRRVDKGKKAKFFACVGINVIPSTLSGEIRVGDALEVKEVFQGERMRTGEPGWSTKAVQVGA</sequence>
<evidence type="ECO:0000259" key="1">
    <source>
        <dbReference type="PROSITE" id="PS51340"/>
    </source>
</evidence>
<dbReference type="SUPFAM" id="SSF141673">
    <property type="entry name" value="MOSC N-terminal domain-like"/>
    <property type="match status" value="1"/>
</dbReference>
<dbReference type="Pfam" id="PF03473">
    <property type="entry name" value="MOSC"/>
    <property type="match status" value="1"/>
</dbReference>
<protein>
    <recommendedName>
        <fullName evidence="1">MOSC domain-containing protein</fullName>
    </recommendedName>
</protein>
<dbReference type="PANTHER" id="PTHR14237:SF19">
    <property type="entry name" value="MITOCHONDRIAL AMIDOXIME REDUCING COMPONENT 1"/>
    <property type="match status" value="1"/>
</dbReference>
<dbReference type="InterPro" id="IPR005302">
    <property type="entry name" value="MoCF_Sase_C"/>
</dbReference>
<name>A0A9P6J8G9_9FUNG</name>
<feature type="domain" description="MOSC" evidence="1">
    <location>
        <begin position="134"/>
        <end position="282"/>
    </location>
</feature>
<dbReference type="SUPFAM" id="SSF50800">
    <property type="entry name" value="PK beta-barrel domain-like"/>
    <property type="match status" value="1"/>
</dbReference>
<dbReference type="InterPro" id="IPR011037">
    <property type="entry name" value="Pyrv_Knase-like_insert_dom_sf"/>
</dbReference>
<dbReference type="GO" id="GO:0030151">
    <property type="term" value="F:molybdenum ion binding"/>
    <property type="evidence" value="ECO:0007669"/>
    <property type="project" value="InterPro"/>
</dbReference>
<keyword evidence="3" id="KW-1185">Reference proteome</keyword>
<dbReference type="PROSITE" id="PS51340">
    <property type="entry name" value="MOSC"/>
    <property type="match status" value="1"/>
</dbReference>
<dbReference type="GO" id="GO:0030170">
    <property type="term" value="F:pyridoxal phosphate binding"/>
    <property type="evidence" value="ECO:0007669"/>
    <property type="project" value="InterPro"/>
</dbReference>
<dbReference type="AlphaFoldDB" id="A0A9P6J8G9"/>
<dbReference type="PANTHER" id="PTHR14237">
    <property type="entry name" value="MOLYBDOPTERIN COFACTOR SULFURASE MOSC"/>
    <property type="match status" value="1"/>
</dbReference>
<dbReference type="EMBL" id="JAAAHW010006329">
    <property type="protein sequence ID" value="KAF9963042.1"/>
    <property type="molecule type" value="Genomic_DNA"/>
</dbReference>